<dbReference type="SUPFAM" id="SSF54928">
    <property type="entry name" value="RNA-binding domain, RBD"/>
    <property type="match status" value="1"/>
</dbReference>
<organism evidence="2 3">
    <name type="scientific">Cyphomyrmex costatus</name>
    <dbReference type="NCBI Taxonomy" id="456900"/>
    <lineage>
        <taxon>Eukaryota</taxon>
        <taxon>Metazoa</taxon>
        <taxon>Ecdysozoa</taxon>
        <taxon>Arthropoda</taxon>
        <taxon>Hexapoda</taxon>
        <taxon>Insecta</taxon>
        <taxon>Pterygota</taxon>
        <taxon>Neoptera</taxon>
        <taxon>Endopterygota</taxon>
        <taxon>Hymenoptera</taxon>
        <taxon>Apocrita</taxon>
        <taxon>Aculeata</taxon>
        <taxon>Formicoidea</taxon>
        <taxon>Formicidae</taxon>
        <taxon>Myrmicinae</taxon>
        <taxon>Cyphomyrmex</taxon>
    </lineage>
</organism>
<dbReference type="GO" id="GO:0003676">
    <property type="term" value="F:nucleic acid binding"/>
    <property type="evidence" value="ECO:0007669"/>
    <property type="project" value="InterPro"/>
</dbReference>
<dbReference type="STRING" id="456900.A0A195CEC1"/>
<dbReference type="AlphaFoldDB" id="A0A195CEC1"/>
<feature type="region of interest" description="Disordered" evidence="1">
    <location>
        <begin position="244"/>
        <end position="279"/>
    </location>
</feature>
<dbReference type="Proteomes" id="UP000078542">
    <property type="component" value="Unassembled WGS sequence"/>
</dbReference>
<dbReference type="EMBL" id="KQ977876">
    <property type="protein sequence ID" value="KYM99055.1"/>
    <property type="molecule type" value="Genomic_DNA"/>
</dbReference>
<protein>
    <submittedName>
        <fullName evidence="2">Nucleolysin TIA-1</fullName>
    </submittedName>
</protein>
<gene>
    <name evidence="2" type="ORF">ALC62_10169</name>
</gene>
<name>A0A195CEC1_9HYME</name>
<reference evidence="2 3" key="1">
    <citation type="submission" date="2016-03" db="EMBL/GenBank/DDBJ databases">
        <title>Cyphomyrmex costatus WGS genome.</title>
        <authorList>
            <person name="Nygaard S."/>
            <person name="Hu H."/>
            <person name="Boomsma J."/>
            <person name="Zhang G."/>
        </authorList>
    </citation>
    <scope>NUCLEOTIDE SEQUENCE [LARGE SCALE GENOMIC DNA]</scope>
    <source>
        <strain evidence="2">MS0001</strain>
        <tissue evidence="2">Whole body</tissue>
    </source>
</reference>
<accession>A0A195CEC1</accession>
<evidence type="ECO:0000256" key="1">
    <source>
        <dbReference type="SAM" id="MobiDB-lite"/>
    </source>
</evidence>
<sequence length="311" mass="35402">MPSSHILYIVHSRRKILVPKTTDLKYLRETTRLKSPMEYEAAGYYRPRATKERTMLVEIHYGTEILPRDLTGVAFIYRKATKWISNREDMQTYKRQLINVPRFSPHGELIEVSIGGRGAILGRRAYFLSCMRKVKRETREEEHILSSRCEAVPQRHDVHSTARPHGIDKSVFTRIREHYHIFVGDLSPEIETHTLREAFSAFGEISCTTSAFAKLHEYCLIGHGSDISECQELRQVGKSANNAPRWFGGRHLKSGDRSPPPRDLASSRSLATESSERAAHSDLRRCQSLNLTSLLAFHTGAAPPPLDKLTP</sequence>
<proteinExistence type="predicted"/>
<evidence type="ECO:0000313" key="3">
    <source>
        <dbReference type="Proteomes" id="UP000078542"/>
    </source>
</evidence>
<keyword evidence="3" id="KW-1185">Reference proteome</keyword>
<evidence type="ECO:0000313" key="2">
    <source>
        <dbReference type="EMBL" id="KYM99055.1"/>
    </source>
</evidence>
<dbReference type="InterPro" id="IPR035979">
    <property type="entry name" value="RBD_domain_sf"/>
</dbReference>